<reference evidence="1" key="1">
    <citation type="journal article" date="2020" name="mSystems">
        <title>Genome- and Community-Level Interaction Insights into Carbon Utilization and Element Cycling Functions of Hydrothermarchaeota in Hydrothermal Sediment.</title>
        <authorList>
            <person name="Zhou Z."/>
            <person name="Liu Y."/>
            <person name="Xu W."/>
            <person name="Pan J."/>
            <person name="Luo Z.H."/>
            <person name="Li M."/>
        </authorList>
    </citation>
    <scope>NUCLEOTIDE SEQUENCE [LARGE SCALE GENOMIC DNA]</scope>
    <source>
        <strain evidence="1">SpSt-81</strain>
    </source>
</reference>
<name>A0A7C3MRE9_DICTH</name>
<gene>
    <name evidence="1" type="ORF">ENW00_06500</name>
</gene>
<dbReference type="EMBL" id="DTIN01000025">
    <property type="protein sequence ID" value="HFX13786.1"/>
    <property type="molecule type" value="Genomic_DNA"/>
</dbReference>
<dbReference type="NCBIfam" id="TIGR01319">
    <property type="entry name" value="glmL_fam"/>
    <property type="match status" value="1"/>
</dbReference>
<organism evidence="1">
    <name type="scientific">Dictyoglomus thermophilum</name>
    <dbReference type="NCBI Taxonomy" id="14"/>
    <lineage>
        <taxon>Bacteria</taxon>
        <taxon>Pseudomonadati</taxon>
        <taxon>Dictyoglomota</taxon>
        <taxon>Dictyoglomia</taxon>
        <taxon>Dictyoglomales</taxon>
        <taxon>Dictyoglomaceae</taxon>
        <taxon>Dictyoglomus</taxon>
    </lineage>
</organism>
<dbReference type="NCBIfam" id="NF040745">
    <property type="entry name" value="accessory_GlmL"/>
    <property type="match status" value="1"/>
</dbReference>
<dbReference type="SUPFAM" id="SSF53067">
    <property type="entry name" value="Actin-like ATPase domain"/>
    <property type="match status" value="1"/>
</dbReference>
<comment type="caution">
    <text evidence="1">The sequence shown here is derived from an EMBL/GenBank/DDBJ whole genome shotgun (WGS) entry which is preliminary data.</text>
</comment>
<dbReference type="Pfam" id="PF13941">
    <property type="entry name" value="MutL"/>
    <property type="match status" value="1"/>
</dbReference>
<accession>A0A7C3MRE9</accession>
<proteinExistence type="predicted"/>
<dbReference type="InterPro" id="IPR006230">
    <property type="entry name" value="MutL"/>
</dbReference>
<sequence>MKAIIFDIGSTFTKGVAFDLDKSEIIGRAKYPSTVNEDVTIGLQNVISEIERQTGLNIRDFNIKKATSSAAGGLKIIAIGLVPDLTTEAAKKASLGAGGKVIKIYSYELTSSDLDEILYLKPDIIILAGGTDGGNRYYPIINAKKLSRLPLNIPFIYAGNKDLQDEIKNIFLSNSKEIYITENVMPEYGVINIEKVQNIIREVFLRNIIHAKGLDKVQEIIDGIVMPTPLAVLKGLESFSEIYGECLLIDVGGATTDVCSVAKGEPTQNNVILKGLKEPYVKRSVEGDLGVRVSALSLFESAKKDIIKSFSHDKVKVIEEKVKFLNINTSYIPKNDEDLHLDAILAYFAVKIATERHVGHIEMVYTPMGTLLFQYGKDLRELDKVVCTGGPLIYNPYRVESLKGVIYSNDEPFILKPKNPTFYVDKEYIMFAIGVISEIYKDKSMSLVEKYINKV</sequence>
<dbReference type="PIRSF" id="PIRSF004729">
    <property type="entry name" value="MutL"/>
    <property type="match status" value="1"/>
</dbReference>
<protein>
    <submittedName>
        <fullName evidence="1">Glutamate mutase</fullName>
    </submittedName>
</protein>
<evidence type="ECO:0000313" key="1">
    <source>
        <dbReference type="EMBL" id="HFX13786.1"/>
    </source>
</evidence>
<dbReference type="InterPro" id="IPR043129">
    <property type="entry name" value="ATPase_NBD"/>
</dbReference>
<dbReference type="AlphaFoldDB" id="A0A7C3MRE9"/>